<sequence>MRRLLLTALAIGSVTATAACSSGTQSGEPVVVTEIVTATAGEQQPLQDSGPAAPPEPAAPAAADPSDYAAEAGYFFSSASGKWKCGIRRADAGCHGPLPAGAPLSYGQRPTGAVVGSGAAELVKFSSPEFMLQSGRTAPVLPYGQTLTINGFSCSIDQTAGVTCRNDGTGRGFTVSDIAYDLF</sequence>
<proteinExistence type="predicted"/>
<dbReference type="Proteomes" id="UP000053405">
    <property type="component" value="Unassembled WGS sequence"/>
</dbReference>
<dbReference type="AlphaFoldDB" id="L7L658"/>
<dbReference type="PROSITE" id="PS51257">
    <property type="entry name" value="PROKAR_LIPOPROTEIN"/>
    <property type="match status" value="1"/>
</dbReference>
<feature type="region of interest" description="Disordered" evidence="1">
    <location>
        <begin position="43"/>
        <end position="64"/>
    </location>
</feature>
<gene>
    <name evidence="3" type="ORF">GOHSU_06_00410</name>
</gene>
<evidence type="ECO:0008006" key="5">
    <source>
        <dbReference type="Google" id="ProtNLM"/>
    </source>
</evidence>
<evidence type="ECO:0000313" key="4">
    <source>
        <dbReference type="Proteomes" id="UP000053405"/>
    </source>
</evidence>
<keyword evidence="4" id="KW-1185">Reference proteome</keyword>
<comment type="caution">
    <text evidence="3">The sequence shown here is derived from an EMBL/GenBank/DDBJ whole genome shotgun (WGS) entry which is preliminary data.</text>
</comment>
<reference evidence="3 4" key="1">
    <citation type="submission" date="2012-12" db="EMBL/GenBank/DDBJ databases">
        <title>Whole genome shotgun sequence of Gordonia hirsuta NBRC 16056.</title>
        <authorList>
            <person name="Isaki-Nakamura S."/>
            <person name="Hosoyama A."/>
            <person name="Tsuchikane K."/>
            <person name="Katsumata H."/>
            <person name="Baba S."/>
            <person name="Yamazaki S."/>
            <person name="Fujita N."/>
        </authorList>
    </citation>
    <scope>NUCLEOTIDE SEQUENCE [LARGE SCALE GENOMIC DNA]</scope>
    <source>
        <strain evidence="3 4">NBRC 16056</strain>
    </source>
</reference>
<protein>
    <recommendedName>
        <fullName evidence="5">Lipoprotein</fullName>
    </recommendedName>
</protein>
<accession>L7L658</accession>
<dbReference type="STRING" id="1121927.GOHSU_06_00410"/>
<dbReference type="eggNOG" id="ENOG502ZV21">
    <property type="taxonomic scope" value="Bacteria"/>
</dbReference>
<evidence type="ECO:0000256" key="2">
    <source>
        <dbReference type="SAM" id="SignalP"/>
    </source>
</evidence>
<dbReference type="EMBL" id="BANT01000006">
    <property type="protein sequence ID" value="GAC56429.1"/>
    <property type="molecule type" value="Genomic_DNA"/>
</dbReference>
<feature type="chain" id="PRO_5003980015" description="Lipoprotein" evidence="2">
    <location>
        <begin position="19"/>
        <end position="183"/>
    </location>
</feature>
<evidence type="ECO:0000313" key="3">
    <source>
        <dbReference type="EMBL" id="GAC56429.1"/>
    </source>
</evidence>
<name>L7L658_9ACTN</name>
<organism evidence="3 4">
    <name type="scientific">Gordonia hirsuta DSM 44140 = NBRC 16056</name>
    <dbReference type="NCBI Taxonomy" id="1121927"/>
    <lineage>
        <taxon>Bacteria</taxon>
        <taxon>Bacillati</taxon>
        <taxon>Actinomycetota</taxon>
        <taxon>Actinomycetes</taxon>
        <taxon>Mycobacteriales</taxon>
        <taxon>Gordoniaceae</taxon>
        <taxon>Gordonia</taxon>
    </lineage>
</organism>
<evidence type="ECO:0000256" key="1">
    <source>
        <dbReference type="SAM" id="MobiDB-lite"/>
    </source>
</evidence>
<feature type="signal peptide" evidence="2">
    <location>
        <begin position="1"/>
        <end position="18"/>
    </location>
</feature>
<keyword evidence="2" id="KW-0732">Signal</keyword>